<organism evidence="1 2">
    <name type="scientific">Duganella zoogloeoides</name>
    <dbReference type="NCBI Taxonomy" id="75659"/>
    <lineage>
        <taxon>Bacteria</taxon>
        <taxon>Pseudomonadati</taxon>
        <taxon>Pseudomonadota</taxon>
        <taxon>Betaproteobacteria</taxon>
        <taxon>Burkholderiales</taxon>
        <taxon>Oxalobacteraceae</taxon>
        <taxon>Telluria group</taxon>
        <taxon>Duganella</taxon>
    </lineage>
</organism>
<dbReference type="Proteomes" id="UP001326110">
    <property type="component" value="Chromosome"/>
</dbReference>
<accession>A0ABZ0XZE9</accession>
<dbReference type="EMBL" id="CP140152">
    <property type="protein sequence ID" value="WQH04833.1"/>
    <property type="molecule type" value="Genomic_DNA"/>
</dbReference>
<dbReference type="RefSeq" id="WP_157094840.1">
    <property type="nucleotide sequence ID" value="NZ_CP140152.1"/>
</dbReference>
<gene>
    <name evidence="1" type="ORF">SR858_00380</name>
</gene>
<name>A0ABZ0XZE9_9BURK</name>
<proteinExistence type="predicted"/>
<keyword evidence="2" id="KW-1185">Reference proteome</keyword>
<sequence length="48" mass="5308">MTSIVTPGLFRMAVSRLDEHGASTSSTADIFLEATQLQRRNRSKNGQQ</sequence>
<dbReference type="GeneID" id="43167036"/>
<protein>
    <submittedName>
        <fullName evidence="1">Uncharacterized protein</fullName>
    </submittedName>
</protein>
<evidence type="ECO:0000313" key="1">
    <source>
        <dbReference type="EMBL" id="WQH04833.1"/>
    </source>
</evidence>
<evidence type="ECO:0000313" key="2">
    <source>
        <dbReference type="Proteomes" id="UP001326110"/>
    </source>
</evidence>
<reference evidence="1 2" key="1">
    <citation type="submission" date="2023-11" db="EMBL/GenBank/DDBJ databases">
        <title>MicrobeMod: A computational toolkit for identifying prokaryotic methylation and restriction-modification with nanopore sequencing.</title>
        <authorList>
            <person name="Crits-Christoph A."/>
            <person name="Kang S.C."/>
            <person name="Lee H."/>
            <person name="Ostrov N."/>
        </authorList>
    </citation>
    <scope>NUCLEOTIDE SEQUENCE [LARGE SCALE GENOMIC DNA]</scope>
    <source>
        <strain evidence="1 2">ATCC 25935</strain>
    </source>
</reference>